<keyword evidence="2" id="KW-1185">Reference proteome</keyword>
<dbReference type="Proteomes" id="UP000075737">
    <property type="component" value="Unassembled WGS sequence"/>
</dbReference>
<protein>
    <recommendedName>
        <fullName evidence="3">DUF192 domain-containing protein</fullName>
    </recommendedName>
</protein>
<dbReference type="OrthoDB" id="9813379at2"/>
<name>A0A162MKC2_9FIRM</name>
<dbReference type="InterPro" id="IPR003795">
    <property type="entry name" value="DUF192"/>
</dbReference>
<gene>
    <name evidence="1" type="ORF">ATZ99_11050</name>
</gene>
<organism evidence="1 2">
    <name type="scientific">Thermovenabulum gondwanense</name>
    <dbReference type="NCBI Taxonomy" id="520767"/>
    <lineage>
        <taxon>Bacteria</taxon>
        <taxon>Bacillati</taxon>
        <taxon>Bacillota</taxon>
        <taxon>Clostridia</taxon>
        <taxon>Thermosediminibacterales</taxon>
        <taxon>Thermosediminibacteraceae</taxon>
        <taxon>Thermovenabulum</taxon>
    </lineage>
</organism>
<dbReference type="PANTHER" id="PTHR37953">
    <property type="entry name" value="UPF0127 PROTEIN MJ1496"/>
    <property type="match status" value="1"/>
</dbReference>
<dbReference type="STRING" id="520767.ATZ99_11050"/>
<dbReference type="RefSeq" id="WP_068748240.1">
    <property type="nucleotide sequence ID" value="NZ_LOHZ01000027.1"/>
</dbReference>
<evidence type="ECO:0008006" key="3">
    <source>
        <dbReference type="Google" id="ProtNLM"/>
    </source>
</evidence>
<accession>A0A162MKC2</accession>
<dbReference type="Pfam" id="PF02643">
    <property type="entry name" value="DUF192"/>
    <property type="match status" value="1"/>
</dbReference>
<dbReference type="InterPro" id="IPR038695">
    <property type="entry name" value="Saro_0823-like_sf"/>
</dbReference>
<evidence type="ECO:0000313" key="2">
    <source>
        <dbReference type="Proteomes" id="UP000075737"/>
    </source>
</evidence>
<dbReference type="EMBL" id="LOHZ01000027">
    <property type="protein sequence ID" value="KYO66477.1"/>
    <property type="molecule type" value="Genomic_DNA"/>
</dbReference>
<proteinExistence type="predicted"/>
<reference evidence="1 2" key="1">
    <citation type="submission" date="2015-12" db="EMBL/GenBank/DDBJ databases">
        <title>Draft genome of Thermovenabulum gondwanense isolated from a red thermophilic microbial mat colonisisng an outflow channel of a bore well.</title>
        <authorList>
            <person name="Patel B.K."/>
        </authorList>
    </citation>
    <scope>NUCLEOTIDE SEQUENCE [LARGE SCALE GENOMIC DNA]</scope>
    <source>
        <strain evidence="1 2">R270</strain>
    </source>
</reference>
<dbReference type="AlphaFoldDB" id="A0A162MKC2"/>
<dbReference type="PANTHER" id="PTHR37953:SF1">
    <property type="entry name" value="UPF0127 PROTEIN MJ1496"/>
    <property type="match status" value="1"/>
</dbReference>
<sequence>MRVLNCKNNQVLVTNLRIANTFFKRLKGLMGEKSLTEGEGLLIIPCNFIHTFFMRFPIGAVFLDNKDYVVKTMEIKPFRISSVVYKAIKVLELPGGVIRKGLVQEGDRLIFIED</sequence>
<comment type="caution">
    <text evidence="1">The sequence shown here is derived from an EMBL/GenBank/DDBJ whole genome shotgun (WGS) entry which is preliminary data.</text>
</comment>
<evidence type="ECO:0000313" key="1">
    <source>
        <dbReference type="EMBL" id="KYO66477.1"/>
    </source>
</evidence>
<dbReference type="Gene3D" id="2.60.120.1140">
    <property type="entry name" value="Protein of unknown function DUF192"/>
    <property type="match status" value="1"/>
</dbReference>